<keyword evidence="1" id="KW-0812">Transmembrane</keyword>
<gene>
    <name evidence="2" type="ORF">T10_3158</name>
</gene>
<reference evidence="2 3" key="1">
    <citation type="submission" date="2015-01" db="EMBL/GenBank/DDBJ databases">
        <title>Evolution of Trichinella species and genotypes.</title>
        <authorList>
            <person name="Korhonen P.K."/>
            <person name="Edoardo P."/>
            <person name="Giuseppe L.R."/>
            <person name="Gasser R.B."/>
        </authorList>
    </citation>
    <scope>NUCLEOTIDE SEQUENCE [LARGE SCALE GENOMIC DNA]</scope>
    <source>
        <strain evidence="2">ISS1980</strain>
    </source>
</reference>
<dbReference type="Proteomes" id="UP000054843">
    <property type="component" value="Unassembled WGS sequence"/>
</dbReference>
<keyword evidence="3" id="KW-1185">Reference proteome</keyword>
<evidence type="ECO:0000313" key="3">
    <source>
        <dbReference type="Proteomes" id="UP000054843"/>
    </source>
</evidence>
<dbReference type="EMBL" id="JYDO01000236">
    <property type="protein sequence ID" value="KRZ66553.1"/>
    <property type="molecule type" value="Genomic_DNA"/>
</dbReference>
<accession>A0A0V1M4B8</accession>
<keyword evidence="1" id="KW-0472">Membrane</keyword>
<evidence type="ECO:0000256" key="1">
    <source>
        <dbReference type="SAM" id="Phobius"/>
    </source>
</evidence>
<name>A0A0V1M4B8_9BILA</name>
<proteinExistence type="predicted"/>
<comment type="caution">
    <text evidence="2">The sequence shown here is derived from an EMBL/GenBank/DDBJ whole genome shotgun (WGS) entry which is preliminary data.</text>
</comment>
<sequence>MKKFYFYLTVEKPDGGISAKKANNSLLPHRHTGISSFKSRRNIPKPFAASTSCHSNPEREGHLLNKYSQKKRAIIAALVKFGYILLLIIYADRTAEHASTAALPFTLMFKHKAVTISTLSTVPYMNATTSAKINIICYQESYNHAVQGPLIYSFGRHSSLDLATPSRQFPIKDFHSIAEAITNDQTNNPNRFEDFICVITRTFYDNQGRV</sequence>
<organism evidence="2 3">
    <name type="scientific">Trichinella papuae</name>
    <dbReference type="NCBI Taxonomy" id="268474"/>
    <lineage>
        <taxon>Eukaryota</taxon>
        <taxon>Metazoa</taxon>
        <taxon>Ecdysozoa</taxon>
        <taxon>Nematoda</taxon>
        <taxon>Enoplea</taxon>
        <taxon>Dorylaimia</taxon>
        <taxon>Trichinellida</taxon>
        <taxon>Trichinellidae</taxon>
        <taxon>Trichinella</taxon>
    </lineage>
</organism>
<protein>
    <submittedName>
        <fullName evidence="2">Uncharacterized protein</fullName>
    </submittedName>
</protein>
<dbReference type="AlphaFoldDB" id="A0A0V1M4B8"/>
<keyword evidence="1" id="KW-1133">Transmembrane helix</keyword>
<feature type="transmembrane region" description="Helical" evidence="1">
    <location>
        <begin position="73"/>
        <end position="91"/>
    </location>
</feature>
<evidence type="ECO:0000313" key="2">
    <source>
        <dbReference type="EMBL" id="KRZ66553.1"/>
    </source>
</evidence>